<evidence type="ECO:0000256" key="5">
    <source>
        <dbReference type="ARBA" id="ARBA00023122"/>
    </source>
</evidence>
<dbReference type="Gene3D" id="3.30.465.10">
    <property type="match status" value="1"/>
</dbReference>
<dbReference type="SUPFAM" id="SSF56176">
    <property type="entry name" value="FAD-binding/transporter-associated domain-like"/>
    <property type="match status" value="1"/>
</dbReference>
<dbReference type="AlphaFoldDB" id="A0A7G1HTV1"/>
<dbReference type="KEGG" id="copr:Cop2CBH44_13130"/>
<evidence type="ECO:0000256" key="4">
    <source>
        <dbReference type="ARBA" id="ARBA00022989"/>
    </source>
</evidence>
<keyword evidence="6 8" id="KW-0472">Membrane</keyword>
<keyword evidence="4 8" id="KW-1133">Transmembrane helix</keyword>
<feature type="domain" description="CBS" evidence="10">
    <location>
        <begin position="275"/>
        <end position="335"/>
    </location>
</feature>
<dbReference type="InterPro" id="IPR046342">
    <property type="entry name" value="CBS_dom_sf"/>
</dbReference>
<dbReference type="PANTHER" id="PTHR22777:SF17">
    <property type="entry name" value="UPF0053 PROTEIN SLL0260"/>
    <property type="match status" value="1"/>
</dbReference>
<dbReference type="InterPro" id="IPR000644">
    <property type="entry name" value="CBS_dom"/>
</dbReference>
<dbReference type="InterPro" id="IPR016169">
    <property type="entry name" value="FAD-bd_PCMH_sub2"/>
</dbReference>
<dbReference type="Gene3D" id="3.10.580.10">
    <property type="entry name" value="CBS-domain"/>
    <property type="match status" value="1"/>
</dbReference>
<dbReference type="RefSeq" id="WP_021931413.1">
    <property type="nucleotide sequence ID" value="NZ_AP023322.1"/>
</dbReference>
<dbReference type="GO" id="GO:0050660">
    <property type="term" value="F:flavin adenine dinucleotide binding"/>
    <property type="evidence" value="ECO:0007669"/>
    <property type="project" value="InterPro"/>
</dbReference>
<dbReference type="InterPro" id="IPR044751">
    <property type="entry name" value="Ion_transp-like_CBS"/>
</dbReference>
<feature type="domain" description="CNNM transmembrane" evidence="11">
    <location>
        <begin position="1"/>
        <end position="193"/>
    </location>
</feature>
<evidence type="ECO:0000256" key="6">
    <source>
        <dbReference type="ARBA" id="ARBA00023136"/>
    </source>
</evidence>
<dbReference type="SMART" id="SM01091">
    <property type="entry name" value="CorC_HlyC"/>
    <property type="match status" value="1"/>
</dbReference>
<evidence type="ECO:0000313" key="13">
    <source>
        <dbReference type="Proteomes" id="UP000594042"/>
    </source>
</evidence>
<dbReference type="Proteomes" id="UP000594042">
    <property type="component" value="Chromosome"/>
</dbReference>
<feature type="transmembrane region" description="Helical" evidence="9">
    <location>
        <begin position="92"/>
        <end position="113"/>
    </location>
</feature>
<gene>
    <name evidence="12" type="ORF">Cop2CBH44_13130</name>
</gene>
<dbReference type="InterPro" id="IPR036318">
    <property type="entry name" value="FAD-bd_PCMH-like_sf"/>
</dbReference>
<keyword evidence="5 7" id="KW-0129">CBS domain</keyword>
<dbReference type="CDD" id="cd04590">
    <property type="entry name" value="CBS_pair_CorC_HlyC_assoc"/>
    <property type="match status" value="1"/>
</dbReference>
<proteinExistence type="predicted"/>
<keyword evidence="3" id="KW-0677">Repeat</keyword>
<dbReference type="EMBL" id="AP023322">
    <property type="protein sequence ID" value="BCI62960.1"/>
    <property type="molecule type" value="Genomic_DNA"/>
</dbReference>
<evidence type="ECO:0000256" key="7">
    <source>
        <dbReference type="PROSITE-ProRule" id="PRU00703"/>
    </source>
</evidence>
<dbReference type="Pfam" id="PF00571">
    <property type="entry name" value="CBS"/>
    <property type="match status" value="1"/>
</dbReference>
<dbReference type="PROSITE" id="PS51846">
    <property type="entry name" value="CNNM"/>
    <property type="match status" value="1"/>
</dbReference>
<evidence type="ECO:0000259" key="11">
    <source>
        <dbReference type="PROSITE" id="PS51846"/>
    </source>
</evidence>
<feature type="transmembrane region" description="Helical" evidence="9">
    <location>
        <begin position="57"/>
        <end position="80"/>
    </location>
</feature>
<dbReference type="GO" id="GO:0005886">
    <property type="term" value="C:plasma membrane"/>
    <property type="evidence" value="ECO:0007669"/>
    <property type="project" value="TreeGrafter"/>
</dbReference>
<feature type="transmembrane region" description="Helical" evidence="9">
    <location>
        <begin position="6"/>
        <end position="28"/>
    </location>
</feature>
<dbReference type="PROSITE" id="PS51371">
    <property type="entry name" value="CBS"/>
    <property type="match status" value="1"/>
</dbReference>
<reference evidence="13" key="1">
    <citation type="submission" date="2020-07" db="EMBL/GenBank/DDBJ databases">
        <title>Complete genome sequencing of Coprobacter sp. strain 2CBH44.</title>
        <authorList>
            <person name="Sakamoto M."/>
            <person name="Murakami T."/>
            <person name="Mori H."/>
        </authorList>
    </citation>
    <scope>NUCLEOTIDE SEQUENCE [LARGE SCALE GENOMIC DNA]</scope>
    <source>
        <strain evidence="13">2CBH44</strain>
    </source>
</reference>
<feature type="transmembrane region" description="Helical" evidence="9">
    <location>
        <begin position="125"/>
        <end position="143"/>
    </location>
</feature>
<sequence length="420" mass="48479">MTAIVWIVVVSLIFSAFFSGMEIAFVSSNRVRFELDMKKETLLGRVLNLFYHHQEQFISTMLVGNNIALVIYGIGMAELLSPVLSYIYDNDIFVLLSQTLLSTLLILLTAEFFPKTLFRINPNSVLRFFALPVYPIYLILYPLSKLTSLFSKGVLWLSGVKISNHQEENAMSKVDLDFFIQQSIDEADNEQEVETEMKIFRNALDFSNVKLRDCMIPRNEIVAVDRDKTMRQELISTFIETGLSKIIVYKENIDDIVGYIHSSEMFKQSVDWRVHIKPILQVPETMLASKLMKSLMQQKRSIAVVIDEFGGTSGIITLEDLLEEICGDIEDEHDIRNYVSQKVGENEYLFSGRLEIEKINEMYDLEIPESDEYQTIAGYILYHHKTIPQQGEIVEIGPYKFKILKRNATKIEIVRMKMEK</sequence>
<comment type="subcellular location">
    <subcellularLocation>
        <location evidence="1">Membrane</location>
        <topology evidence="1">Multi-pass membrane protein</topology>
    </subcellularLocation>
</comment>
<evidence type="ECO:0000256" key="2">
    <source>
        <dbReference type="ARBA" id="ARBA00022692"/>
    </source>
</evidence>
<accession>A0A7G1HTV1</accession>
<dbReference type="InterPro" id="IPR002550">
    <property type="entry name" value="CNNM"/>
</dbReference>
<evidence type="ECO:0000256" key="3">
    <source>
        <dbReference type="ARBA" id="ARBA00022737"/>
    </source>
</evidence>
<evidence type="ECO:0000256" key="8">
    <source>
        <dbReference type="PROSITE-ProRule" id="PRU01193"/>
    </source>
</evidence>
<keyword evidence="13" id="KW-1185">Reference proteome</keyword>
<name>A0A7G1HTV1_9BACT</name>
<dbReference type="Pfam" id="PF01595">
    <property type="entry name" value="CNNM"/>
    <property type="match status" value="1"/>
</dbReference>
<dbReference type="Pfam" id="PF03471">
    <property type="entry name" value="CorC_HlyC"/>
    <property type="match status" value="1"/>
</dbReference>
<dbReference type="SUPFAM" id="SSF54631">
    <property type="entry name" value="CBS-domain pair"/>
    <property type="match status" value="1"/>
</dbReference>
<evidence type="ECO:0000256" key="9">
    <source>
        <dbReference type="SAM" id="Phobius"/>
    </source>
</evidence>
<evidence type="ECO:0000259" key="10">
    <source>
        <dbReference type="PROSITE" id="PS51371"/>
    </source>
</evidence>
<protein>
    <submittedName>
        <fullName evidence="12">Hemolysin</fullName>
    </submittedName>
</protein>
<keyword evidence="2 8" id="KW-0812">Transmembrane</keyword>
<evidence type="ECO:0000313" key="12">
    <source>
        <dbReference type="EMBL" id="BCI62960.1"/>
    </source>
</evidence>
<dbReference type="PANTHER" id="PTHR22777">
    <property type="entry name" value="HEMOLYSIN-RELATED"/>
    <property type="match status" value="1"/>
</dbReference>
<evidence type="ECO:0000256" key="1">
    <source>
        <dbReference type="ARBA" id="ARBA00004141"/>
    </source>
</evidence>
<organism evidence="12 13">
    <name type="scientific">Coprobacter secundus subsp. similis</name>
    <dbReference type="NCBI Taxonomy" id="2751153"/>
    <lineage>
        <taxon>Bacteria</taxon>
        <taxon>Pseudomonadati</taxon>
        <taxon>Bacteroidota</taxon>
        <taxon>Bacteroidia</taxon>
        <taxon>Bacteroidales</taxon>
        <taxon>Barnesiellaceae</taxon>
        <taxon>Coprobacter</taxon>
    </lineage>
</organism>
<dbReference type="InterPro" id="IPR005170">
    <property type="entry name" value="Transptr-assoc_dom"/>
</dbReference>